<evidence type="ECO:0000313" key="6">
    <source>
        <dbReference type="Proteomes" id="UP000271098"/>
    </source>
</evidence>
<accession>A0A183ES88</accession>
<evidence type="ECO:0000256" key="3">
    <source>
        <dbReference type="SAM" id="MobiDB-lite"/>
    </source>
</evidence>
<feature type="region of interest" description="Disordered" evidence="3">
    <location>
        <begin position="1"/>
        <end position="29"/>
    </location>
</feature>
<dbReference type="Proteomes" id="UP000271098">
    <property type="component" value="Unassembled WGS sequence"/>
</dbReference>
<sequence length="76" mass="8554">MGNDNEKEEEEGEDPEDKGKLNPNAGNGCDLENYQWTQTLSEIEVRIPFKVGFALKAKDVLVEFGKEKLKVALKVE</sequence>
<feature type="domain" description="CS" evidence="4">
    <location>
        <begin position="33"/>
        <end position="73"/>
    </location>
</feature>
<dbReference type="EMBL" id="UYRT01099106">
    <property type="protein sequence ID" value="VDN42017.1"/>
    <property type="molecule type" value="Genomic_DNA"/>
</dbReference>
<name>A0A183ES88_9BILA</name>
<dbReference type="OrthoDB" id="416217at2759"/>
<dbReference type="Pfam" id="PF04969">
    <property type="entry name" value="CS"/>
    <property type="match status" value="1"/>
</dbReference>
<dbReference type="WBParaSite" id="GPUH_0002385901-mRNA-1">
    <property type="protein sequence ID" value="GPUH_0002385901-mRNA-1"/>
    <property type="gene ID" value="GPUH_0002385901"/>
</dbReference>
<dbReference type="GO" id="GO:0051082">
    <property type="term" value="F:unfolded protein binding"/>
    <property type="evidence" value="ECO:0007669"/>
    <property type="project" value="TreeGrafter"/>
</dbReference>
<dbReference type="AlphaFoldDB" id="A0A183ES88"/>
<proteinExistence type="predicted"/>
<evidence type="ECO:0000259" key="4">
    <source>
        <dbReference type="Pfam" id="PF04969"/>
    </source>
</evidence>
<feature type="compositionally biased region" description="Acidic residues" evidence="3">
    <location>
        <begin position="1"/>
        <end position="16"/>
    </location>
</feature>
<organism evidence="7">
    <name type="scientific">Gongylonema pulchrum</name>
    <dbReference type="NCBI Taxonomy" id="637853"/>
    <lineage>
        <taxon>Eukaryota</taxon>
        <taxon>Metazoa</taxon>
        <taxon>Ecdysozoa</taxon>
        <taxon>Nematoda</taxon>
        <taxon>Chromadorea</taxon>
        <taxon>Rhabditida</taxon>
        <taxon>Spirurina</taxon>
        <taxon>Spiruromorpha</taxon>
        <taxon>Spiruroidea</taxon>
        <taxon>Gongylonematidae</taxon>
        <taxon>Gongylonema</taxon>
    </lineage>
</organism>
<dbReference type="InterPro" id="IPR008978">
    <property type="entry name" value="HSP20-like_chaperone"/>
</dbReference>
<dbReference type="PANTHER" id="PTHR12356">
    <property type="entry name" value="NUCLEAR MOVEMENT PROTEIN NUDC"/>
    <property type="match status" value="1"/>
</dbReference>
<evidence type="ECO:0000313" key="5">
    <source>
        <dbReference type="EMBL" id="VDN42017.1"/>
    </source>
</evidence>
<evidence type="ECO:0000313" key="7">
    <source>
        <dbReference type="WBParaSite" id="GPUH_0002385901-mRNA-1"/>
    </source>
</evidence>
<keyword evidence="6" id="KW-1185">Reference proteome</keyword>
<keyword evidence="2" id="KW-0963">Cytoplasm</keyword>
<dbReference type="InterPro" id="IPR007052">
    <property type="entry name" value="CS_dom"/>
</dbReference>
<dbReference type="GO" id="GO:0005737">
    <property type="term" value="C:cytoplasm"/>
    <property type="evidence" value="ECO:0007669"/>
    <property type="project" value="UniProtKB-SubCell"/>
</dbReference>
<evidence type="ECO:0000256" key="2">
    <source>
        <dbReference type="ARBA" id="ARBA00022490"/>
    </source>
</evidence>
<dbReference type="PANTHER" id="PTHR12356:SF3">
    <property type="entry name" value="NUCLEAR MIGRATION PROTEIN NUDC"/>
    <property type="match status" value="1"/>
</dbReference>
<dbReference type="InterPro" id="IPR037898">
    <property type="entry name" value="NudC_fam"/>
</dbReference>
<dbReference type="GO" id="GO:0006457">
    <property type="term" value="P:protein folding"/>
    <property type="evidence" value="ECO:0007669"/>
    <property type="project" value="TreeGrafter"/>
</dbReference>
<gene>
    <name evidence="5" type="ORF">GPUH_LOCUS23829</name>
</gene>
<reference evidence="7" key="1">
    <citation type="submission" date="2016-06" db="UniProtKB">
        <authorList>
            <consortium name="WormBaseParasite"/>
        </authorList>
    </citation>
    <scope>IDENTIFICATION</scope>
</reference>
<evidence type="ECO:0000256" key="1">
    <source>
        <dbReference type="ARBA" id="ARBA00004496"/>
    </source>
</evidence>
<reference evidence="5 6" key="2">
    <citation type="submission" date="2018-11" db="EMBL/GenBank/DDBJ databases">
        <authorList>
            <consortium name="Pathogen Informatics"/>
        </authorList>
    </citation>
    <scope>NUCLEOTIDE SEQUENCE [LARGE SCALE GENOMIC DNA]</scope>
</reference>
<dbReference type="SUPFAM" id="SSF49764">
    <property type="entry name" value="HSP20-like chaperones"/>
    <property type="match status" value="1"/>
</dbReference>
<comment type="subcellular location">
    <subcellularLocation>
        <location evidence="1">Cytoplasm</location>
    </subcellularLocation>
</comment>
<dbReference type="Gene3D" id="2.60.40.790">
    <property type="match status" value="1"/>
</dbReference>
<protein>
    <submittedName>
        <fullName evidence="7">CS domain-containing protein</fullName>
    </submittedName>
</protein>